<proteinExistence type="predicted"/>
<keyword evidence="1" id="KW-0472">Membrane</keyword>
<dbReference type="Proteomes" id="UP000003112">
    <property type="component" value="Unassembled WGS sequence"/>
</dbReference>
<keyword evidence="3" id="KW-1185">Reference proteome</keyword>
<evidence type="ECO:0000256" key="1">
    <source>
        <dbReference type="SAM" id="Phobius"/>
    </source>
</evidence>
<sequence>MAREPLVQELCTGRAEPLHRAGGALNAFLIEAGIAVNISLTVVSLLRRGKLAVFL</sequence>
<name>E6K831_9BACT</name>
<keyword evidence="1" id="KW-0812">Transmembrane</keyword>
<protein>
    <submittedName>
        <fullName evidence="2">Uncharacterized protein</fullName>
    </submittedName>
</protein>
<dbReference type="HOGENOM" id="CLU_3028450_0_0_10"/>
<feature type="transmembrane region" description="Helical" evidence="1">
    <location>
        <begin position="24"/>
        <end position="46"/>
    </location>
</feature>
<dbReference type="EMBL" id="AEPD01000028">
    <property type="protein sequence ID" value="EFU30332.1"/>
    <property type="molecule type" value="Genomic_DNA"/>
</dbReference>
<comment type="caution">
    <text evidence="2">The sequence shown here is derived from an EMBL/GenBank/DDBJ whole genome shotgun (WGS) entry which is preliminary data.</text>
</comment>
<organism evidence="2 3">
    <name type="scientific">Segatella buccae ATCC 33574</name>
    <dbReference type="NCBI Taxonomy" id="873513"/>
    <lineage>
        <taxon>Bacteria</taxon>
        <taxon>Pseudomonadati</taxon>
        <taxon>Bacteroidota</taxon>
        <taxon>Bacteroidia</taxon>
        <taxon>Bacteroidales</taxon>
        <taxon>Prevotellaceae</taxon>
        <taxon>Segatella</taxon>
    </lineage>
</organism>
<dbReference type="AlphaFoldDB" id="E6K831"/>
<accession>E6K831</accession>
<gene>
    <name evidence="2" type="ORF">HMPREF6485_1611</name>
</gene>
<keyword evidence="1" id="KW-1133">Transmembrane helix</keyword>
<evidence type="ECO:0000313" key="3">
    <source>
        <dbReference type="Proteomes" id="UP000003112"/>
    </source>
</evidence>
<evidence type="ECO:0000313" key="2">
    <source>
        <dbReference type="EMBL" id="EFU30332.1"/>
    </source>
</evidence>
<reference evidence="2 3" key="1">
    <citation type="submission" date="2010-10" db="EMBL/GenBank/DDBJ databases">
        <authorList>
            <person name="Muzny D."/>
            <person name="Qin X."/>
            <person name="Deng J."/>
            <person name="Jiang H."/>
            <person name="Liu Y."/>
            <person name="Qu J."/>
            <person name="Song X.-Z."/>
            <person name="Zhang L."/>
            <person name="Thornton R."/>
            <person name="Coyle M."/>
            <person name="Francisco L."/>
            <person name="Jackson L."/>
            <person name="Javaid M."/>
            <person name="Korchina V."/>
            <person name="Kovar C."/>
            <person name="Mata R."/>
            <person name="Mathew T."/>
            <person name="Ngo R."/>
            <person name="Nguyen L."/>
            <person name="Nguyen N."/>
            <person name="Okwuonu G."/>
            <person name="Ongeri F."/>
            <person name="Pham C."/>
            <person name="Simmons D."/>
            <person name="Wilczek-Boney K."/>
            <person name="Hale W."/>
            <person name="Jakkamsetti A."/>
            <person name="Pham P."/>
            <person name="Ruth R."/>
            <person name="San Lucas F."/>
            <person name="Warren J."/>
            <person name="Zhang J."/>
            <person name="Zhao Z."/>
            <person name="Zhou C."/>
            <person name="Zhu D."/>
            <person name="Lee S."/>
            <person name="Bess C."/>
            <person name="Blankenburg K."/>
            <person name="Forbes L."/>
            <person name="Fu Q."/>
            <person name="Gubbala S."/>
            <person name="Hirani K."/>
            <person name="Jayaseelan J.C."/>
            <person name="Lara F."/>
            <person name="Munidasa M."/>
            <person name="Palculict T."/>
            <person name="Patil S."/>
            <person name="Pu L.-L."/>
            <person name="Saada N."/>
            <person name="Tang L."/>
            <person name="Weissenberger G."/>
            <person name="Zhu Y."/>
            <person name="Hemphill L."/>
            <person name="Shang Y."/>
            <person name="Youmans B."/>
            <person name="Ayvaz T."/>
            <person name="Ross M."/>
            <person name="Santibanez J."/>
            <person name="Aqrawi P."/>
            <person name="Gross S."/>
            <person name="Joshi V."/>
            <person name="Fowler G."/>
            <person name="Nazareth L."/>
            <person name="Reid J."/>
            <person name="Worley K."/>
            <person name="Petrosino J."/>
            <person name="Highlander S."/>
            <person name="Gibbs R."/>
        </authorList>
    </citation>
    <scope>NUCLEOTIDE SEQUENCE [LARGE SCALE GENOMIC DNA]</scope>
    <source>
        <strain evidence="2 3">ATCC 33574</strain>
    </source>
</reference>